<dbReference type="Proteomes" id="UP000077069">
    <property type="component" value="Unassembled WGS sequence"/>
</dbReference>
<evidence type="ECO:0000313" key="2">
    <source>
        <dbReference type="EMBL" id="OAG07873.1"/>
    </source>
</evidence>
<keyword evidence="3" id="KW-1185">Reference proteome</keyword>
<feature type="compositionally biased region" description="Low complexity" evidence="1">
    <location>
        <begin position="1"/>
        <end position="37"/>
    </location>
</feature>
<dbReference type="GeneID" id="28768155"/>
<evidence type="ECO:0000256" key="1">
    <source>
        <dbReference type="SAM" id="MobiDB-lite"/>
    </source>
</evidence>
<feature type="region of interest" description="Disordered" evidence="1">
    <location>
        <begin position="1"/>
        <end position="49"/>
    </location>
</feature>
<dbReference type="RefSeq" id="XP_018038238.1">
    <property type="nucleotide sequence ID" value="XM_018184669.1"/>
</dbReference>
<accession>A0A177CK58</accession>
<organism evidence="2 3">
    <name type="scientific">Paraphaeosphaeria sporulosa</name>
    <dbReference type="NCBI Taxonomy" id="1460663"/>
    <lineage>
        <taxon>Eukaryota</taxon>
        <taxon>Fungi</taxon>
        <taxon>Dikarya</taxon>
        <taxon>Ascomycota</taxon>
        <taxon>Pezizomycotina</taxon>
        <taxon>Dothideomycetes</taxon>
        <taxon>Pleosporomycetidae</taxon>
        <taxon>Pleosporales</taxon>
        <taxon>Massarineae</taxon>
        <taxon>Didymosphaeriaceae</taxon>
        <taxon>Paraphaeosphaeria</taxon>
    </lineage>
</organism>
<gene>
    <name evidence="2" type="ORF">CC84DRAFT_1256839</name>
</gene>
<proteinExistence type="predicted"/>
<evidence type="ECO:0000313" key="3">
    <source>
        <dbReference type="Proteomes" id="UP000077069"/>
    </source>
</evidence>
<dbReference type="InParanoid" id="A0A177CK58"/>
<protein>
    <submittedName>
        <fullName evidence="2">Uncharacterized protein</fullName>
    </submittedName>
</protein>
<sequence>MSSYSTNGTNGVNGTNGMNGTTANGVTTSGVTTNGTTKPLNPLDPCFHDGDGTSPVTAAWGPSFTAAFAANSTESGVIIDRRGVSPRFIRETLATARSYASMGYENFYDGATGEQLTQRPWRLGWPGWHQ</sequence>
<name>A0A177CK58_9PLEO</name>
<dbReference type="AlphaFoldDB" id="A0A177CK58"/>
<dbReference type="EMBL" id="KV441550">
    <property type="protein sequence ID" value="OAG07873.1"/>
    <property type="molecule type" value="Genomic_DNA"/>
</dbReference>
<reference evidence="2 3" key="1">
    <citation type="submission" date="2016-05" db="EMBL/GenBank/DDBJ databases">
        <title>Comparative analysis of secretome profiles of manganese(II)-oxidizing ascomycete fungi.</title>
        <authorList>
            <consortium name="DOE Joint Genome Institute"/>
            <person name="Zeiner C.A."/>
            <person name="Purvine S.O."/>
            <person name="Zink E.M."/>
            <person name="Wu S."/>
            <person name="Pasa-Tolic L."/>
            <person name="Chaput D.L."/>
            <person name="Haridas S."/>
            <person name="Grigoriev I.V."/>
            <person name="Santelli C.M."/>
            <person name="Hansel C.M."/>
        </authorList>
    </citation>
    <scope>NUCLEOTIDE SEQUENCE [LARGE SCALE GENOMIC DNA]</scope>
    <source>
        <strain evidence="2 3">AP3s5-JAC2a</strain>
    </source>
</reference>